<keyword evidence="2" id="KW-1185">Reference proteome</keyword>
<evidence type="ECO:0000313" key="2">
    <source>
        <dbReference type="Proteomes" id="UP001348805"/>
    </source>
</evidence>
<proteinExistence type="predicted"/>
<name>A0ABZ0Z2C0_9CAUD</name>
<reference evidence="1 2" key="1">
    <citation type="submission" date="2023-11" db="EMBL/GenBank/DDBJ databases">
        <authorList>
            <person name="Cook R."/>
            <person name="Crisci M."/>
            <person name="Pye H."/>
            <person name="Adriaenssens E."/>
            <person name="Santini J."/>
        </authorList>
    </citation>
    <scope>NUCLEOTIDE SEQUENCE [LARGE SCALE GENOMIC DNA]</scope>
    <source>
        <strain evidence="1">Lak_Megaphage_RVC_AP3_GC26</strain>
    </source>
</reference>
<dbReference type="Proteomes" id="UP001348805">
    <property type="component" value="Segment"/>
</dbReference>
<sequence>MEELSKDDLINKWKTERNKLLSELSFCSEHKFNLEAELIRHKIELLGSFIFDLEYCLK</sequence>
<dbReference type="EMBL" id="OR769219">
    <property type="protein sequence ID" value="WQJ51191.1"/>
    <property type="molecule type" value="Genomic_DNA"/>
</dbReference>
<protein>
    <submittedName>
        <fullName evidence="1">Uncharacterized protein</fullName>
    </submittedName>
</protein>
<accession>A0ABZ0Z2C0</accession>
<evidence type="ECO:0000313" key="1">
    <source>
        <dbReference type="EMBL" id="WQJ51191.1"/>
    </source>
</evidence>
<organism evidence="1 2">
    <name type="scientific">phage Lak_Megaphage_RVC_AP3_GC26</name>
    <dbReference type="NCBI Taxonomy" id="3109225"/>
    <lineage>
        <taxon>Viruses</taxon>
        <taxon>Duplodnaviria</taxon>
        <taxon>Heunggongvirae</taxon>
        <taxon>Uroviricota</taxon>
        <taxon>Caudoviricetes</taxon>
        <taxon>Caudoviricetes code 15 clade</taxon>
    </lineage>
</organism>